<sequence length="382" mass="42220">MNHQAATTNLLEFQPTEITPSTLTYTLEDRSETFAKSVADLNAKIPNVHLVDVIRDVNHSAKASCGKPPTPDSVQFCWNDEDNEGTTWIPQGLTGSWDADDDGRFGEHHVIAATWYDAEGLDGTNRGSRITFVNYDDPDKPEYRHVLLVVPDRKGSFHAAVSHAGGVAWAGYRLYVADTNAIRLFDLHNIWRTIPDRSHKRIGMIGGKAYAADYRYAIPQVGYYTPQPDPTRLPLRISSISLDRSSSPNSLVTAEYKEDRDGVHSPKPADARIVRWNLDGKGKLAASDGLVSSDAVYVTSRANVNGAITHRDEFVLTSSEFDRKPAWIHRATVGTSRQYTSVAAGGPEDLTYQPQGKRMWTLTEYNGQRSVFGIPLSSIGDA</sequence>
<proteinExistence type="predicted"/>
<comment type="caution">
    <text evidence="1">The sequence shown here is derived from an EMBL/GenBank/DDBJ whole genome shotgun (WGS) entry which is preliminary data.</text>
</comment>
<dbReference type="RefSeq" id="WP_196922429.1">
    <property type="nucleotide sequence ID" value="NZ_JADOTY010000001.1"/>
</dbReference>
<dbReference type="Proteomes" id="UP000631791">
    <property type="component" value="Unassembled WGS sequence"/>
</dbReference>
<keyword evidence="2" id="KW-1185">Reference proteome</keyword>
<protein>
    <recommendedName>
        <fullName evidence="3">Secreted protein</fullName>
    </recommendedName>
</protein>
<evidence type="ECO:0008006" key="3">
    <source>
        <dbReference type="Google" id="ProtNLM"/>
    </source>
</evidence>
<name>A0ABS0K5I3_9ACTN</name>
<accession>A0ABS0K5I3</accession>
<evidence type="ECO:0000313" key="1">
    <source>
        <dbReference type="EMBL" id="MBG6103894.1"/>
    </source>
</evidence>
<organism evidence="1 2">
    <name type="scientific">Micromonospora vinacea</name>
    <dbReference type="NCBI Taxonomy" id="709878"/>
    <lineage>
        <taxon>Bacteria</taxon>
        <taxon>Bacillati</taxon>
        <taxon>Actinomycetota</taxon>
        <taxon>Actinomycetes</taxon>
        <taxon>Micromonosporales</taxon>
        <taxon>Micromonosporaceae</taxon>
        <taxon>Micromonospora</taxon>
    </lineage>
</organism>
<reference evidence="1 2" key="1">
    <citation type="submission" date="2020-11" db="EMBL/GenBank/DDBJ databases">
        <title>Sequencing the genomes of 1000 actinobacteria strains.</title>
        <authorList>
            <person name="Klenk H.-P."/>
        </authorList>
    </citation>
    <scope>NUCLEOTIDE SEQUENCE [LARGE SCALE GENOMIC DNA]</scope>
    <source>
        <strain evidence="1 2">DSM 101695</strain>
    </source>
</reference>
<gene>
    <name evidence="1" type="ORF">IW249_004308</name>
</gene>
<dbReference type="EMBL" id="JADOTY010000001">
    <property type="protein sequence ID" value="MBG6103894.1"/>
    <property type="molecule type" value="Genomic_DNA"/>
</dbReference>
<evidence type="ECO:0000313" key="2">
    <source>
        <dbReference type="Proteomes" id="UP000631791"/>
    </source>
</evidence>